<evidence type="ECO:0000313" key="3">
    <source>
        <dbReference type="EMBL" id="KAL0171762.1"/>
    </source>
</evidence>
<evidence type="ECO:0000256" key="1">
    <source>
        <dbReference type="SAM" id="Coils"/>
    </source>
</evidence>
<feature type="compositionally biased region" description="Polar residues" evidence="2">
    <location>
        <begin position="447"/>
        <end position="460"/>
    </location>
</feature>
<accession>A0ABD0PDA4</accession>
<feature type="coiled-coil region" evidence="1">
    <location>
        <begin position="78"/>
        <end position="133"/>
    </location>
</feature>
<dbReference type="Proteomes" id="UP001529510">
    <property type="component" value="Unassembled WGS sequence"/>
</dbReference>
<sequence length="475" mass="54571">MCTVGVPPGTGLGNTALSYAFTAQLHQSDKHITHLQEELIHQLIAPNEREQETMEQVKKLPAALAAAQCDQQQANAAQKDLLNRLQYAEQLLEKAKKDIKDKNAEISALEDRLERYSTEIENLTQHLDDANDELCISHIQELASNERSEGPQLKTSPAFAAELFPVTERRDPIQADFQAAHGMTIKDLNKLSNNISKATTSRLTCKMSKFHLEMRPHVTDRDRLCLLRATSSPEVRNFLDRQPSHTKSNYQLLCEVLIKDFTHPESEYGLLTALEIKQGRQETPQAYYNRLRQAYFGAHNKPDVEEDVNFKSLFIRNLHPGVSRHLGVMACPRSMTIQQLRDLTQKAYNKQKMASKKGNKTSTLLNSVTKDSSFALEDTQWHHDTRVLHQEHRERDPHFHTSYQPSHCEKPWDKPRFSEIPKERINRKPNWTCKANRPARPTRVGKQRQNPPTTQTSTVLSIHKKNTTYHQKTWN</sequence>
<keyword evidence="1" id="KW-0175">Coiled coil</keyword>
<name>A0ABD0PDA4_CIRMR</name>
<feature type="compositionally biased region" description="Basic and acidic residues" evidence="2">
    <location>
        <begin position="407"/>
        <end position="417"/>
    </location>
</feature>
<comment type="caution">
    <text evidence="3">The sequence shown here is derived from an EMBL/GenBank/DDBJ whole genome shotgun (WGS) entry which is preliminary data.</text>
</comment>
<protein>
    <recommendedName>
        <fullName evidence="5">Retrotransposon gag domain-containing protein</fullName>
    </recommendedName>
</protein>
<feature type="region of interest" description="Disordered" evidence="2">
    <location>
        <begin position="432"/>
        <end position="475"/>
    </location>
</feature>
<organism evidence="3 4">
    <name type="scientific">Cirrhinus mrigala</name>
    <name type="common">Mrigala</name>
    <dbReference type="NCBI Taxonomy" id="683832"/>
    <lineage>
        <taxon>Eukaryota</taxon>
        <taxon>Metazoa</taxon>
        <taxon>Chordata</taxon>
        <taxon>Craniata</taxon>
        <taxon>Vertebrata</taxon>
        <taxon>Euteleostomi</taxon>
        <taxon>Actinopterygii</taxon>
        <taxon>Neopterygii</taxon>
        <taxon>Teleostei</taxon>
        <taxon>Ostariophysi</taxon>
        <taxon>Cypriniformes</taxon>
        <taxon>Cyprinidae</taxon>
        <taxon>Labeoninae</taxon>
        <taxon>Labeonini</taxon>
        <taxon>Cirrhinus</taxon>
    </lineage>
</organism>
<dbReference type="AlphaFoldDB" id="A0ABD0PDA4"/>
<dbReference type="EMBL" id="JAMKFB020000016">
    <property type="protein sequence ID" value="KAL0171762.1"/>
    <property type="molecule type" value="Genomic_DNA"/>
</dbReference>
<gene>
    <name evidence="3" type="ORF">M9458_032073</name>
</gene>
<feature type="non-terminal residue" evidence="3">
    <location>
        <position position="475"/>
    </location>
</feature>
<evidence type="ECO:0000256" key="2">
    <source>
        <dbReference type="SAM" id="MobiDB-lite"/>
    </source>
</evidence>
<evidence type="ECO:0000313" key="4">
    <source>
        <dbReference type="Proteomes" id="UP001529510"/>
    </source>
</evidence>
<evidence type="ECO:0008006" key="5">
    <source>
        <dbReference type="Google" id="ProtNLM"/>
    </source>
</evidence>
<proteinExistence type="predicted"/>
<reference evidence="3 4" key="1">
    <citation type="submission" date="2024-05" db="EMBL/GenBank/DDBJ databases">
        <title>Genome sequencing and assembly of Indian major carp, Cirrhinus mrigala (Hamilton, 1822).</title>
        <authorList>
            <person name="Mohindra V."/>
            <person name="Chowdhury L.M."/>
            <person name="Lal K."/>
            <person name="Jena J.K."/>
        </authorList>
    </citation>
    <scope>NUCLEOTIDE SEQUENCE [LARGE SCALE GENOMIC DNA]</scope>
    <source>
        <strain evidence="3">CM1030</strain>
        <tissue evidence="3">Blood</tissue>
    </source>
</reference>
<feature type="region of interest" description="Disordered" evidence="2">
    <location>
        <begin position="392"/>
        <end position="417"/>
    </location>
</feature>
<keyword evidence="4" id="KW-1185">Reference proteome</keyword>